<evidence type="ECO:0000256" key="1">
    <source>
        <dbReference type="ARBA" id="ARBA00022691"/>
    </source>
</evidence>
<evidence type="ECO:0000256" key="5">
    <source>
        <dbReference type="SAM" id="MobiDB-lite"/>
    </source>
</evidence>
<evidence type="ECO:0000256" key="4">
    <source>
        <dbReference type="ARBA" id="ARBA00023014"/>
    </source>
</evidence>
<accession>A0ABY5F8F3</accession>
<dbReference type="Pfam" id="PF04055">
    <property type="entry name" value="Radical_SAM"/>
    <property type="match status" value="1"/>
</dbReference>
<dbReference type="SFLD" id="SFLDS00029">
    <property type="entry name" value="Radical_SAM"/>
    <property type="match status" value="1"/>
</dbReference>
<dbReference type="InterPro" id="IPR013785">
    <property type="entry name" value="Aldolase_TIM"/>
</dbReference>
<feature type="domain" description="Radical SAM core" evidence="6">
    <location>
        <begin position="57"/>
        <end position="298"/>
    </location>
</feature>
<dbReference type="PANTHER" id="PTHR43273">
    <property type="entry name" value="ANAEROBIC SULFATASE-MATURATING ENZYME HOMOLOG ASLB-RELATED"/>
    <property type="match status" value="1"/>
</dbReference>
<organism evidence="7 8">
    <name type="scientific">Streptomyces cavourensis</name>
    <dbReference type="NCBI Taxonomy" id="67258"/>
    <lineage>
        <taxon>Bacteria</taxon>
        <taxon>Bacillati</taxon>
        <taxon>Actinomycetota</taxon>
        <taxon>Actinomycetes</taxon>
        <taxon>Kitasatosporales</taxon>
        <taxon>Streptomycetaceae</taxon>
        <taxon>Streptomyces</taxon>
    </lineage>
</organism>
<dbReference type="PROSITE" id="PS51918">
    <property type="entry name" value="RADICAL_SAM"/>
    <property type="match status" value="1"/>
</dbReference>
<keyword evidence="4" id="KW-0411">Iron-sulfur</keyword>
<keyword evidence="3" id="KW-0408">Iron</keyword>
<dbReference type="PANTHER" id="PTHR43273:SF8">
    <property type="entry name" value="RADICAL SAM DOMAIN PROTEIN"/>
    <property type="match status" value="1"/>
</dbReference>
<sequence length="356" mass="38941">MSLQQVALADGVRLLEGKRNWWFLGRGGITRPGAGHLTPEGSLRSETEHRLRERGLFSSPPVRSYALTVLTSTHCNPGCGYCFQNTAQDTAGGSRPPRIARARLTSPTITSILGFTERQMADAGLERLRILLFGGEPLLNPRGCLELLERAADIGMTSAGMISNTTLLTPPLARKLSALGPDLAQVTFDGDRADHDRIRVNRADGGGTFDTIVRNIVRAGEAAPLRWTLRVNVSQETFHGIDALIDRLAGSPDPSRCALYFARVGDVGIGYANDLLHTGELSEHFTRWQRRALELGFTVSRPGCPPPVPYLRPHGRPLRSGDQRGRDPGQLLGDRGQTRLGGRDGHRRLPARNEDR</sequence>
<dbReference type="Gene3D" id="3.20.20.70">
    <property type="entry name" value="Aldolase class I"/>
    <property type="match status" value="1"/>
</dbReference>
<dbReference type="SFLD" id="SFLDG01067">
    <property type="entry name" value="SPASM/twitch_domain_containing"/>
    <property type="match status" value="1"/>
</dbReference>
<name>A0ABY5F8F3_9ACTN</name>
<evidence type="ECO:0000259" key="6">
    <source>
        <dbReference type="PROSITE" id="PS51918"/>
    </source>
</evidence>
<keyword evidence="1" id="KW-0949">S-adenosyl-L-methionine</keyword>
<protein>
    <submittedName>
        <fullName evidence="7">Radical SAM protein</fullName>
    </submittedName>
</protein>
<dbReference type="EMBL" id="CP101397">
    <property type="protein sequence ID" value="UTR79982.1"/>
    <property type="molecule type" value="Genomic_DNA"/>
</dbReference>
<dbReference type="InterPro" id="IPR023867">
    <property type="entry name" value="Sulphatase_maturase_rSAM"/>
</dbReference>
<proteinExistence type="predicted"/>
<evidence type="ECO:0000256" key="3">
    <source>
        <dbReference type="ARBA" id="ARBA00023004"/>
    </source>
</evidence>
<keyword evidence="8" id="KW-1185">Reference proteome</keyword>
<dbReference type="RefSeq" id="WP_255239294.1">
    <property type="nucleotide sequence ID" value="NZ_CP101397.1"/>
</dbReference>
<evidence type="ECO:0000256" key="2">
    <source>
        <dbReference type="ARBA" id="ARBA00022723"/>
    </source>
</evidence>
<dbReference type="SUPFAM" id="SSF102114">
    <property type="entry name" value="Radical SAM enzymes"/>
    <property type="match status" value="1"/>
</dbReference>
<evidence type="ECO:0000313" key="7">
    <source>
        <dbReference type="EMBL" id="UTR79982.1"/>
    </source>
</evidence>
<dbReference type="Proteomes" id="UP001058236">
    <property type="component" value="Chromosome"/>
</dbReference>
<keyword evidence="2" id="KW-0479">Metal-binding</keyword>
<evidence type="ECO:0000313" key="8">
    <source>
        <dbReference type="Proteomes" id="UP001058236"/>
    </source>
</evidence>
<dbReference type="CDD" id="cd01335">
    <property type="entry name" value="Radical_SAM"/>
    <property type="match status" value="1"/>
</dbReference>
<reference evidence="7" key="1">
    <citation type="submission" date="2022-07" db="EMBL/GenBank/DDBJ databases">
        <title>Genomic of Streptomyces cavourensis F2.</title>
        <authorList>
            <person name="Hu S."/>
            <person name="Liang W."/>
        </authorList>
    </citation>
    <scope>NUCLEOTIDE SEQUENCE</scope>
    <source>
        <strain evidence="7">F2</strain>
    </source>
</reference>
<feature type="region of interest" description="Disordered" evidence="5">
    <location>
        <begin position="304"/>
        <end position="356"/>
    </location>
</feature>
<gene>
    <name evidence="7" type="ORF">NLU04_16620</name>
</gene>
<dbReference type="InterPro" id="IPR007197">
    <property type="entry name" value="rSAM"/>
</dbReference>
<dbReference type="InterPro" id="IPR058240">
    <property type="entry name" value="rSAM_sf"/>
</dbReference>